<name>A0AAD9VYS3_PHOAM</name>
<proteinExistence type="predicted"/>
<dbReference type="InterPro" id="IPR000182">
    <property type="entry name" value="GNAT_dom"/>
</dbReference>
<protein>
    <recommendedName>
        <fullName evidence="1">N-acetyltransferase domain-containing protein</fullName>
    </recommendedName>
</protein>
<reference evidence="2" key="1">
    <citation type="submission" date="2023-06" db="EMBL/GenBank/DDBJ databases">
        <authorList>
            <person name="Noh H."/>
        </authorList>
    </citation>
    <scope>NUCLEOTIDE SEQUENCE</scope>
    <source>
        <strain evidence="2">DUCC20226</strain>
    </source>
</reference>
<dbReference type="AlphaFoldDB" id="A0AAD9VYS3"/>
<dbReference type="Gene3D" id="3.40.630.30">
    <property type="match status" value="1"/>
</dbReference>
<dbReference type="Pfam" id="PF00583">
    <property type="entry name" value="Acetyltransf_1"/>
    <property type="match status" value="1"/>
</dbReference>
<dbReference type="Proteomes" id="UP001265746">
    <property type="component" value="Unassembled WGS sequence"/>
</dbReference>
<dbReference type="CDD" id="cd04301">
    <property type="entry name" value="NAT_SF"/>
    <property type="match status" value="1"/>
</dbReference>
<comment type="caution">
    <text evidence="2">The sequence shown here is derived from an EMBL/GenBank/DDBJ whole genome shotgun (WGS) entry which is preliminary data.</text>
</comment>
<evidence type="ECO:0000313" key="2">
    <source>
        <dbReference type="EMBL" id="KAK2597523.1"/>
    </source>
</evidence>
<feature type="domain" description="N-acetyltransferase" evidence="1">
    <location>
        <begin position="6"/>
        <end position="178"/>
    </location>
</feature>
<dbReference type="InterPro" id="IPR016181">
    <property type="entry name" value="Acyl_CoA_acyltransferase"/>
</dbReference>
<evidence type="ECO:0000259" key="1">
    <source>
        <dbReference type="PROSITE" id="PS51186"/>
    </source>
</evidence>
<dbReference type="PROSITE" id="PS51186">
    <property type="entry name" value="GNAT"/>
    <property type="match status" value="1"/>
</dbReference>
<organism evidence="2 3">
    <name type="scientific">Phomopsis amygdali</name>
    <name type="common">Fusicoccum amygdali</name>
    <dbReference type="NCBI Taxonomy" id="1214568"/>
    <lineage>
        <taxon>Eukaryota</taxon>
        <taxon>Fungi</taxon>
        <taxon>Dikarya</taxon>
        <taxon>Ascomycota</taxon>
        <taxon>Pezizomycotina</taxon>
        <taxon>Sordariomycetes</taxon>
        <taxon>Sordariomycetidae</taxon>
        <taxon>Diaporthales</taxon>
        <taxon>Diaporthaceae</taxon>
        <taxon>Diaporthe</taxon>
    </lineage>
</organism>
<dbReference type="EMBL" id="JAUJFL010000009">
    <property type="protein sequence ID" value="KAK2597523.1"/>
    <property type="molecule type" value="Genomic_DNA"/>
</dbReference>
<accession>A0AAD9VYS3</accession>
<dbReference type="SUPFAM" id="SSF55729">
    <property type="entry name" value="Acyl-CoA N-acyltransferases (Nat)"/>
    <property type="match status" value="1"/>
</dbReference>
<dbReference type="InterPro" id="IPR050276">
    <property type="entry name" value="MshD_Acetyltransferase"/>
</dbReference>
<dbReference type="PANTHER" id="PTHR43617:SF9">
    <property type="entry name" value="GNAT FAMILY ACETYLTRANSFERASE"/>
    <property type="match status" value="1"/>
</dbReference>
<keyword evidence="3" id="KW-1185">Reference proteome</keyword>
<gene>
    <name evidence="2" type="ORF">N8I77_012304</name>
</gene>
<dbReference type="GO" id="GO:0016747">
    <property type="term" value="F:acyltransferase activity, transferring groups other than amino-acyl groups"/>
    <property type="evidence" value="ECO:0007669"/>
    <property type="project" value="InterPro"/>
</dbReference>
<evidence type="ECO:0000313" key="3">
    <source>
        <dbReference type="Proteomes" id="UP001265746"/>
    </source>
</evidence>
<dbReference type="PANTHER" id="PTHR43617">
    <property type="entry name" value="L-AMINO ACID N-ACETYLTRANSFERASE"/>
    <property type="match status" value="1"/>
</dbReference>
<sequence>MPNETLQFRIATPDDAAQLQNLVQCAFRAEDTRDRWTGSMELASQFHIGVEEVMANITNPDCVVLTVTDNNGALVASVETFRRSADLARLSMLAVDQNHQRGGLGRQVLAYAEDYCQRTWGVKRLGLNALSTRQELISWYMRCGFQKTGETSAFPRDRFAGLALPEDLCFVELEKDLTPVGEQ</sequence>